<accession>A0ABD2BWJ8</accession>
<evidence type="ECO:0000256" key="2">
    <source>
        <dbReference type="SAM" id="Phobius"/>
    </source>
</evidence>
<keyword evidence="2" id="KW-0812">Transmembrane</keyword>
<dbReference type="Proteomes" id="UP001607303">
    <property type="component" value="Unassembled WGS sequence"/>
</dbReference>
<reference evidence="3 4" key="1">
    <citation type="journal article" date="2024" name="Ann. Entomol. Soc. Am.">
        <title>Genomic analyses of the southern and eastern yellowjacket wasps (Hymenoptera: Vespidae) reveal evolutionary signatures of social life.</title>
        <authorList>
            <person name="Catto M.A."/>
            <person name="Caine P.B."/>
            <person name="Orr S.E."/>
            <person name="Hunt B.G."/>
            <person name="Goodisman M.A.D."/>
        </authorList>
    </citation>
    <scope>NUCLEOTIDE SEQUENCE [LARGE SCALE GENOMIC DNA]</scope>
    <source>
        <strain evidence="3">232</strain>
        <tissue evidence="3">Head and thorax</tissue>
    </source>
</reference>
<dbReference type="EMBL" id="JAYRBN010000065">
    <property type="protein sequence ID" value="KAL2737131.1"/>
    <property type="molecule type" value="Genomic_DNA"/>
</dbReference>
<keyword evidence="2" id="KW-1133">Transmembrane helix</keyword>
<feature type="region of interest" description="Disordered" evidence="1">
    <location>
        <begin position="97"/>
        <end position="116"/>
    </location>
</feature>
<name>A0ABD2BWJ8_VESMC</name>
<keyword evidence="2" id="KW-0472">Membrane</keyword>
<evidence type="ECO:0000313" key="4">
    <source>
        <dbReference type="Proteomes" id="UP001607303"/>
    </source>
</evidence>
<feature type="transmembrane region" description="Helical" evidence="2">
    <location>
        <begin position="6"/>
        <end position="26"/>
    </location>
</feature>
<gene>
    <name evidence="3" type="ORF">V1477_012087</name>
</gene>
<protein>
    <submittedName>
        <fullName evidence="3">Uncharacterized protein</fullName>
    </submittedName>
</protein>
<evidence type="ECO:0000313" key="3">
    <source>
        <dbReference type="EMBL" id="KAL2737131.1"/>
    </source>
</evidence>
<keyword evidence="4" id="KW-1185">Reference proteome</keyword>
<evidence type="ECO:0000256" key="1">
    <source>
        <dbReference type="SAM" id="MobiDB-lite"/>
    </source>
</evidence>
<proteinExistence type="predicted"/>
<comment type="caution">
    <text evidence="3">The sequence shown here is derived from an EMBL/GenBank/DDBJ whole genome shotgun (WGS) entry which is preliminary data.</text>
</comment>
<sequence>MTRTTTAAAATVVVVVVVCMILENWTARTFEDGNKKESRDKSEGFWNASRGTQVPLRKDYNFVKEDELESNSSNERVEPICPRVTFNVKYKDRRIYGTRTNRDRTSMHSRDDDIGNKKGICLQRINSS</sequence>
<dbReference type="AlphaFoldDB" id="A0ABD2BWJ8"/>
<organism evidence="3 4">
    <name type="scientific">Vespula maculifrons</name>
    <name type="common">Eastern yellow jacket</name>
    <name type="synonym">Wasp</name>
    <dbReference type="NCBI Taxonomy" id="7453"/>
    <lineage>
        <taxon>Eukaryota</taxon>
        <taxon>Metazoa</taxon>
        <taxon>Ecdysozoa</taxon>
        <taxon>Arthropoda</taxon>
        <taxon>Hexapoda</taxon>
        <taxon>Insecta</taxon>
        <taxon>Pterygota</taxon>
        <taxon>Neoptera</taxon>
        <taxon>Endopterygota</taxon>
        <taxon>Hymenoptera</taxon>
        <taxon>Apocrita</taxon>
        <taxon>Aculeata</taxon>
        <taxon>Vespoidea</taxon>
        <taxon>Vespidae</taxon>
        <taxon>Vespinae</taxon>
        <taxon>Vespula</taxon>
    </lineage>
</organism>